<feature type="signal peptide" evidence="1">
    <location>
        <begin position="1"/>
        <end position="20"/>
    </location>
</feature>
<sequence length="157" mass="17795">MMRSYLLAGLLTALCNPAQGLVFSDRIKQDFDGKTVQLLHGVEDPTTVQFGPESKAADQAWEFNTEGYDDDTALIRPKDTNHNLICLEGSKCILDLEGKPQPYRVIRVSEDPIFTFQDIESSLYVSRAEDLSLELTPVQDDNIYFRLETTRHDHDEA</sequence>
<evidence type="ECO:0000313" key="3">
    <source>
        <dbReference type="Proteomes" id="UP001153618"/>
    </source>
</evidence>
<dbReference type="EMBL" id="CAJVOS010000030">
    <property type="protein sequence ID" value="CAG8144099.1"/>
    <property type="molecule type" value="Genomic_DNA"/>
</dbReference>
<organism evidence="2 3">
    <name type="scientific">Penicillium olsonii</name>
    <dbReference type="NCBI Taxonomy" id="99116"/>
    <lineage>
        <taxon>Eukaryota</taxon>
        <taxon>Fungi</taxon>
        <taxon>Dikarya</taxon>
        <taxon>Ascomycota</taxon>
        <taxon>Pezizomycotina</taxon>
        <taxon>Eurotiomycetes</taxon>
        <taxon>Eurotiomycetidae</taxon>
        <taxon>Eurotiales</taxon>
        <taxon>Aspergillaceae</taxon>
        <taxon>Penicillium</taxon>
    </lineage>
</organism>
<comment type="caution">
    <text evidence="2">The sequence shown here is derived from an EMBL/GenBank/DDBJ whole genome shotgun (WGS) entry which is preliminary data.</text>
</comment>
<dbReference type="OrthoDB" id="4361759at2759"/>
<dbReference type="AlphaFoldDB" id="A0A9W4HV33"/>
<reference evidence="2" key="1">
    <citation type="submission" date="2021-07" db="EMBL/GenBank/DDBJ databases">
        <authorList>
            <person name="Branca A.L. A."/>
        </authorList>
    </citation>
    <scope>NUCLEOTIDE SEQUENCE</scope>
</reference>
<name>A0A9W4HV33_PENOL</name>
<gene>
    <name evidence="2" type="ORF">POLS_LOCUS5887</name>
</gene>
<keyword evidence="1" id="KW-0732">Signal</keyword>
<accession>A0A9W4HV33</accession>
<protein>
    <submittedName>
        <fullName evidence="2">Uncharacterized protein</fullName>
    </submittedName>
</protein>
<proteinExistence type="predicted"/>
<feature type="chain" id="PRO_5040841852" evidence="1">
    <location>
        <begin position="21"/>
        <end position="157"/>
    </location>
</feature>
<keyword evidence="3" id="KW-1185">Reference proteome</keyword>
<dbReference type="Proteomes" id="UP001153618">
    <property type="component" value="Unassembled WGS sequence"/>
</dbReference>
<evidence type="ECO:0000256" key="1">
    <source>
        <dbReference type="SAM" id="SignalP"/>
    </source>
</evidence>
<evidence type="ECO:0000313" key="2">
    <source>
        <dbReference type="EMBL" id="CAG8144099.1"/>
    </source>
</evidence>